<accession>A0ABW9YLR9</accession>
<keyword evidence="1" id="KW-0233">DNA recombination</keyword>
<gene>
    <name evidence="2" type="ORF">EIZ48_16765</name>
</gene>
<sequence>MPIEKLLNERDVQELINANSYGEYAHRNVALLMGGLYWGLLPIELSKLKLEHVMHQSGEFFKVWVLPKHVAYNGVARELQTSDHILQVFESYVEWRIGKSIGVSNLSSYRGLSPDTAFFRNDRGEPFAVTGSLRNGTTYYQPRSMTEMLKRFIAKTSLQGVTPSTLRDSWIKQMWDLGCGYSDLQAISGIQSKSTLDRKVRPTEHELEGVFKSIYGRVKFPKEG</sequence>
<dbReference type="EMBL" id="RSEJ01000018">
    <property type="protein sequence ID" value="NBI54201.1"/>
    <property type="molecule type" value="Genomic_DNA"/>
</dbReference>
<evidence type="ECO:0000256" key="1">
    <source>
        <dbReference type="ARBA" id="ARBA00023172"/>
    </source>
</evidence>
<dbReference type="InterPro" id="IPR013762">
    <property type="entry name" value="Integrase-like_cat_sf"/>
</dbReference>
<dbReference type="SUPFAM" id="SSF56349">
    <property type="entry name" value="DNA breaking-rejoining enzymes"/>
    <property type="match status" value="1"/>
</dbReference>
<reference evidence="2 3" key="1">
    <citation type="journal article" date="2017" name="Int. J. Syst. Evol. Microbiol.">
        <title>Photobacterium alginatilyticum sp. nov., a marine bacterium isolated from bottom seawater.</title>
        <authorList>
            <person name="Wang X."/>
            <person name="Wang Y."/>
            <person name="Yang X."/>
            <person name="Sun H."/>
            <person name="Li B."/>
            <person name="Zhang X.H."/>
        </authorList>
    </citation>
    <scope>NUCLEOTIDE SEQUENCE [LARGE SCALE GENOMIC DNA]</scope>
    <source>
        <strain evidence="2 3">P03D4</strain>
    </source>
</reference>
<proteinExistence type="predicted"/>
<dbReference type="InterPro" id="IPR011010">
    <property type="entry name" value="DNA_brk_join_enz"/>
</dbReference>
<organism evidence="2 3">
    <name type="scientific">Photobacterium alginatilyticum</name>
    <dbReference type="NCBI Taxonomy" id="1775171"/>
    <lineage>
        <taxon>Bacteria</taxon>
        <taxon>Pseudomonadati</taxon>
        <taxon>Pseudomonadota</taxon>
        <taxon>Gammaproteobacteria</taxon>
        <taxon>Vibrionales</taxon>
        <taxon>Vibrionaceae</taxon>
        <taxon>Photobacterium</taxon>
    </lineage>
</organism>
<dbReference type="Proteomes" id="UP000738517">
    <property type="component" value="Unassembled WGS sequence"/>
</dbReference>
<evidence type="ECO:0000313" key="3">
    <source>
        <dbReference type="Proteomes" id="UP000738517"/>
    </source>
</evidence>
<protein>
    <submittedName>
        <fullName evidence="2">Site-specific integrase</fullName>
    </submittedName>
</protein>
<dbReference type="Gene3D" id="1.10.443.10">
    <property type="entry name" value="Intergrase catalytic core"/>
    <property type="match status" value="1"/>
</dbReference>
<name>A0ABW9YLR9_9GAMM</name>
<comment type="caution">
    <text evidence="2">The sequence shown here is derived from an EMBL/GenBank/DDBJ whole genome shotgun (WGS) entry which is preliminary data.</text>
</comment>
<evidence type="ECO:0000313" key="2">
    <source>
        <dbReference type="EMBL" id="NBI54201.1"/>
    </source>
</evidence>
<keyword evidence="3" id="KW-1185">Reference proteome</keyword>
<dbReference type="RefSeq" id="WP_160653779.1">
    <property type="nucleotide sequence ID" value="NZ_RSEJ01000018.1"/>
</dbReference>